<dbReference type="OrthoDB" id="4778966at2759"/>
<evidence type="ECO:0000313" key="3">
    <source>
        <dbReference type="EMBL" id="RYP00507.1"/>
    </source>
</evidence>
<dbReference type="EMBL" id="QJNU01000384">
    <property type="protein sequence ID" value="RYP00507.1"/>
    <property type="molecule type" value="Genomic_DNA"/>
</dbReference>
<dbReference type="AlphaFoldDB" id="A0A4Q4T4P4"/>
<keyword evidence="4" id="KW-1185">Reference proteome</keyword>
<feature type="compositionally biased region" description="Polar residues" evidence="2">
    <location>
        <begin position="27"/>
        <end position="39"/>
    </location>
</feature>
<accession>A0A4Q4T4P4</accession>
<feature type="compositionally biased region" description="Polar residues" evidence="2">
    <location>
        <begin position="1"/>
        <end position="16"/>
    </location>
</feature>
<protein>
    <submittedName>
        <fullName evidence="3">Uncharacterized protein</fullName>
    </submittedName>
</protein>
<dbReference type="Proteomes" id="UP000293360">
    <property type="component" value="Unassembled WGS sequence"/>
</dbReference>
<feature type="compositionally biased region" description="Basic and acidic residues" evidence="2">
    <location>
        <begin position="362"/>
        <end position="384"/>
    </location>
</feature>
<evidence type="ECO:0000313" key="4">
    <source>
        <dbReference type="Proteomes" id="UP000293360"/>
    </source>
</evidence>
<feature type="coiled-coil region" evidence="1">
    <location>
        <begin position="158"/>
        <end position="185"/>
    </location>
</feature>
<evidence type="ECO:0000256" key="1">
    <source>
        <dbReference type="SAM" id="Coils"/>
    </source>
</evidence>
<organism evidence="3 4">
    <name type="scientific">Monosporascus ibericus</name>
    <dbReference type="NCBI Taxonomy" id="155417"/>
    <lineage>
        <taxon>Eukaryota</taxon>
        <taxon>Fungi</taxon>
        <taxon>Dikarya</taxon>
        <taxon>Ascomycota</taxon>
        <taxon>Pezizomycotina</taxon>
        <taxon>Sordariomycetes</taxon>
        <taxon>Xylariomycetidae</taxon>
        <taxon>Xylariales</taxon>
        <taxon>Xylariales incertae sedis</taxon>
        <taxon>Monosporascus</taxon>
    </lineage>
</organism>
<comment type="caution">
    <text evidence="3">The sequence shown here is derived from an EMBL/GenBank/DDBJ whole genome shotgun (WGS) entry which is preliminary data.</text>
</comment>
<gene>
    <name evidence="3" type="ORF">DL764_006499</name>
</gene>
<feature type="region of interest" description="Disordered" evidence="2">
    <location>
        <begin position="343"/>
        <end position="384"/>
    </location>
</feature>
<reference evidence="3 4" key="1">
    <citation type="submission" date="2018-06" db="EMBL/GenBank/DDBJ databases">
        <title>Complete Genomes of Monosporascus.</title>
        <authorList>
            <person name="Robinson A.J."/>
            <person name="Natvig D.O."/>
        </authorList>
    </citation>
    <scope>NUCLEOTIDE SEQUENCE [LARGE SCALE GENOMIC DNA]</scope>
    <source>
        <strain evidence="3 4">CBS 110550</strain>
    </source>
</reference>
<feature type="region of interest" description="Disordered" evidence="2">
    <location>
        <begin position="1"/>
        <end position="58"/>
    </location>
</feature>
<sequence length="638" mass="71989">MSSPVGSSVSTNGKNDSSTHDDRSVPDSASTGNHQSSANDIDPSQLFVSPTSGFDPADNEHIRRMYEKRKCKSLLQEDEPEDRIQAIIKQKIDAVKKLRDVNPEGEQRMADKIRKLESGRWLSAVRSEVVGQTTVPIEYFNRLVAENERCIGYVAKHTARSDRMIQEREAKVKELEEKFNDQQSQGTTLGGNQGLHDDKDTMRRLNALNEENNFLRTEMLGRDGTISELKSKFQACEARGVQCNAKKRVLEAALASGKSDSNEEAGQTNNDGDIQALRARIVKLGDELRVSRETNSKNYNQIQELEQAHQQWLAREQGLKNDVRRGDEEVKELKKEVAGLTRQLTDARTESPNEAAGSPDSADERLSKDNERLTRDNERLSTDNEKLRNEIEGLGAVVMGLSEIKHTDGDGAAKLVELSDALAVQNKRTRELIELKNILESERYKWMQRIEGKEPEWWNQVEAMSKAKRDLDLKVLELFRRLQFTDENLDGLGAIARLNQALDRTMIGKRPAALAILRLAGELQAALRDAATAQRKAADLQKQLNRSKRGNGVAAGERFPGRRDHDFEEFERRVDAKTQMFRLHRRAYLDNIFSADRELRVIAAASPDADTRNGIKRVCENFLSPQSFPNPHQGGSRR</sequence>
<name>A0A4Q4T4P4_9PEZI</name>
<feature type="coiled-coil region" evidence="1">
    <location>
        <begin position="523"/>
        <end position="550"/>
    </location>
</feature>
<proteinExistence type="predicted"/>
<keyword evidence="1" id="KW-0175">Coiled coil</keyword>
<evidence type="ECO:0000256" key="2">
    <source>
        <dbReference type="SAM" id="MobiDB-lite"/>
    </source>
</evidence>